<dbReference type="EMBL" id="JAHLQT010027102">
    <property type="protein sequence ID" value="KAG7162795.1"/>
    <property type="molecule type" value="Genomic_DNA"/>
</dbReference>
<sequence>MKGLRRSLIRLLHFTPAAEGPVQKKKTNYNRKPPKTRTVCEPSPSEAAASTLSVAENHLEANLTNSPSKVMKKKLEEKLVKSREKNITIATENTTEKEKCRLVFCD</sequence>
<dbReference type="AlphaFoldDB" id="A0A8J5JRC8"/>
<feature type="region of interest" description="Disordered" evidence="1">
    <location>
        <begin position="19"/>
        <end position="45"/>
    </location>
</feature>
<gene>
    <name evidence="2" type="ORF">Hamer_G018325</name>
</gene>
<reference evidence="2" key="1">
    <citation type="journal article" date="2021" name="Sci. Adv.">
        <title>The American lobster genome reveals insights on longevity, neural, and immune adaptations.</title>
        <authorList>
            <person name="Polinski J.M."/>
            <person name="Zimin A.V."/>
            <person name="Clark K.F."/>
            <person name="Kohn A.B."/>
            <person name="Sadowski N."/>
            <person name="Timp W."/>
            <person name="Ptitsyn A."/>
            <person name="Khanna P."/>
            <person name="Romanova D.Y."/>
            <person name="Williams P."/>
            <person name="Greenwood S.J."/>
            <person name="Moroz L.L."/>
            <person name="Walt D.R."/>
            <person name="Bodnar A.G."/>
        </authorList>
    </citation>
    <scope>NUCLEOTIDE SEQUENCE</scope>
    <source>
        <strain evidence="2">GMGI-L3</strain>
    </source>
</reference>
<protein>
    <submittedName>
        <fullName evidence="2">Uncharacterized protein</fullName>
    </submittedName>
</protein>
<name>A0A8J5JRC8_HOMAM</name>
<organism evidence="2 3">
    <name type="scientific">Homarus americanus</name>
    <name type="common">American lobster</name>
    <dbReference type="NCBI Taxonomy" id="6706"/>
    <lineage>
        <taxon>Eukaryota</taxon>
        <taxon>Metazoa</taxon>
        <taxon>Ecdysozoa</taxon>
        <taxon>Arthropoda</taxon>
        <taxon>Crustacea</taxon>
        <taxon>Multicrustacea</taxon>
        <taxon>Malacostraca</taxon>
        <taxon>Eumalacostraca</taxon>
        <taxon>Eucarida</taxon>
        <taxon>Decapoda</taxon>
        <taxon>Pleocyemata</taxon>
        <taxon>Astacidea</taxon>
        <taxon>Nephropoidea</taxon>
        <taxon>Nephropidae</taxon>
        <taxon>Homarus</taxon>
    </lineage>
</organism>
<evidence type="ECO:0000313" key="2">
    <source>
        <dbReference type="EMBL" id="KAG7162795.1"/>
    </source>
</evidence>
<comment type="caution">
    <text evidence="2">The sequence shown here is derived from an EMBL/GenBank/DDBJ whole genome shotgun (WGS) entry which is preliminary data.</text>
</comment>
<proteinExistence type="predicted"/>
<keyword evidence="3" id="KW-1185">Reference proteome</keyword>
<feature type="compositionally biased region" description="Basic residues" evidence="1">
    <location>
        <begin position="23"/>
        <end position="35"/>
    </location>
</feature>
<accession>A0A8J5JRC8</accession>
<evidence type="ECO:0000256" key="1">
    <source>
        <dbReference type="SAM" id="MobiDB-lite"/>
    </source>
</evidence>
<dbReference type="Proteomes" id="UP000747542">
    <property type="component" value="Unassembled WGS sequence"/>
</dbReference>
<evidence type="ECO:0000313" key="3">
    <source>
        <dbReference type="Proteomes" id="UP000747542"/>
    </source>
</evidence>